<keyword evidence="3" id="KW-0223">Dioxygenase</keyword>
<name>A0A4Y7STV0_COPMI</name>
<sequence>MAPVATNEAKQTTDTPDIKARVADKVFNPFYSPPPTDSESVDKDYKYDHFKPSFPNISWEPLGDIEVTERALLADPSKKNLLSAATKVVQLTPAIGVELEGIDLRQLTDEQKDELALLVAERGVVFLRNQEIDIYQQLELARHYGPLHKHATTGIPKNGLEEVHVVYNDSTRKPETASFSKIELWHSDVTYEAQPPGVTSLKVITNPPIGGDTLWSSGYALYSSLSPGLQAYLEGLSAVHSGVAQAEGNRAAGLPVRRKEIESVHPLVRVHPATGWKSVFVNPGFTRRIVGVPKAESDAILTFLFRQISDNPDFQVRFRWEENSIALWDNRVATHSATFDFWPATRHALRATPHAEKPLSVAEYEKATGKQAKDRQLDIWKQQGIDVSSVAVAGVASGKSRYND</sequence>
<dbReference type="STRING" id="71717.A0A4Y7STV0"/>
<evidence type="ECO:0000259" key="6">
    <source>
        <dbReference type="Pfam" id="PF02668"/>
    </source>
</evidence>
<keyword evidence="2" id="KW-0479">Metal-binding</keyword>
<dbReference type="GO" id="GO:0046872">
    <property type="term" value="F:metal ion binding"/>
    <property type="evidence" value="ECO:0007669"/>
    <property type="project" value="UniProtKB-KW"/>
</dbReference>
<keyword evidence="8" id="KW-1185">Reference proteome</keyword>
<dbReference type="Pfam" id="PF02668">
    <property type="entry name" value="TauD"/>
    <property type="match status" value="1"/>
</dbReference>
<evidence type="ECO:0000256" key="5">
    <source>
        <dbReference type="ARBA" id="ARBA00023004"/>
    </source>
</evidence>
<accession>A0A4Y7STV0</accession>
<dbReference type="InterPro" id="IPR042098">
    <property type="entry name" value="TauD-like_sf"/>
</dbReference>
<dbReference type="PANTHER" id="PTHR30468:SF31">
    <property type="entry name" value="ALPHA-KETOGLUTARATE-DEPENDENT SULFONATE DIOXYGENASE-RELATED"/>
    <property type="match status" value="1"/>
</dbReference>
<feature type="domain" description="TauD/TfdA-like" evidence="6">
    <location>
        <begin position="89"/>
        <end position="352"/>
    </location>
</feature>
<dbReference type="GO" id="GO:0016706">
    <property type="term" value="F:2-oxoglutarate-dependent dioxygenase activity"/>
    <property type="evidence" value="ECO:0007669"/>
    <property type="project" value="TreeGrafter"/>
</dbReference>
<dbReference type="EMBL" id="QPFP01000059">
    <property type="protein sequence ID" value="TEB25151.1"/>
    <property type="molecule type" value="Genomic_DNA"/>
</dbReference>
<dbReference type="Gene3D" id="3.60.130.10">
    <property type="entry name" value="Clavaminate synthase-like"/>
    <property type="match status" value="1"/>
</dbReference>
<reference evidence="7 8" key="1">
    <citation type="journal article" date="2019" name="Nat. Ecol. Evol.">
        <title>Megaphylogeny resolves global patterns of mushroom evolution.</title>
        <authorList>
            <person name="Varga T."/>
            <person name="Krizsan K."/>
            <person name="Foldi C."/>
            <person name="Dima B."/>
            <person name="Sanchez-Garcia M."/>
            <person name="Sanchez-Ramirez S."/>
            <person name="Szollosi G.J."/>
            <person name="Szarkandi J.G."/>
            <person name="Papp V."/>
            <person name="Albert L."/>
            <person name="Andreopoulos W."/>
            <person name="Angelini C."/>
            <person name="Antonin V."/>
            <person name="Barry K.W."/>
            <person name="Bougher N.L."/>
            <person name="Buchanan P."/>
            <person name="Buyck B."/>
            <person name="Bense V."/>
            <person name="Catcheside P."/>
            <person name="Chovatia M."/>
            <person name="Cooper J."/>
            <person name="Damon W."/>
            <person name="Desjardin D."/>
            <person name="Finy P."/>
            <person name="Geml J."/>
            <person name="Haridas S."/>
            <person name="Hughes K."/>
            <person name="Justo A."/>
            <person name="Karasinski D."/>
            <person name="Kautmanova I."/>
            <person name="Kiss B."/>
            <person name="Kocsube S."/>
            <person name="Kotiranta H."/>
            <person name="LaButti K.M."/>
            <person name="Lechner B.E."/>
            <person name="Liimatainen K."/>
            <person name="Lipzen A."/>
            <person name="Lukacs Z."/>
            <person name="Mihaltcheva S."/>
            <person name="Morgado L.N."/>
            <person name="Niskanen T."/>
            <person name="Noordeloos M.E."/>
            <person name="Ohm R.A."/>
            <person name="Ortiz-Santana B."/>
            <person name="Ovrebo C."/>
            <person name="Racz N."/>
            <person name="Riley R."/>
            <person name="Savchenko A."/>
            <person name="Shiryaev A."/>
            <person name="Soop K."/>
            <person name="Spirin V."/>
            <person name="Szebenyi C."/>
            <person name="Tomsovsky M."/>
            <person name="Tulloss R.E."/>
            <person name="Uehling J."/>
            <person name="Grigoriev I.V."/>
            <person name="Vagvolgyi C."/>
            <person name="Papp T."/>
            <person name="Martin F.M."/>
            <person name="Miettinen O."/>
            <person name="Hibbett D.S."/>
            <person name="Nagy L.G."/>
        </authorList>
    </citation>
    <scope>NUCLEOTIDE SEQUENCE [LARGE SCALE GENOMIC DNA]</scope>
    <source>
        <strain evidence="7 8">FP101781</strain>
    </source>
</reference>
<keyword evidence="5" id="KW-0408">Iron</keyword>
<gene>
    <name evidence="7" type="ORF">FA13DRAFT_1187707</name>
</gene>
<comment type="caution">
    <text evidence="7">The sequence shown here is derived from an EMBL/GenBank/DDBJ whole genome shotgun (WGS) entry which is preliminary data.</text>
</comment>
<evidence type="ECO:0000313" key="7">
    <source>
        <dbReference type="EMBL" id="TEB25151.1"/>
    </source>
</evidence>
<evidence type="ECO:0000313" key="8">
    <source>
        <dbReference type="Proteomes" id="UP000298030"/>
    </source>
</evidence>
<dbReference type="Proteomes" id="UP000298030">
    <property type="component" value="Unassembled WGS sequence"/>
</dbReference>
<dbReference type="FunFam" id="3.60.130.10:FF:000003">
    <property type="entry name" value="Alpha-ketoglutarate-dependent taurine dioxygenase"/>
    <property type="match status" value="1"/>
</dbReference>
<evidence type="ECO:0000256" key="1">
    <source>
        <dbReference type="ARBA" id="ARBA00005896"/>
    </source>
</evidence>
<comment type="similarity">
    <text evidence="1">Belongs to the TfdA dioxygenase family.</text>
</comment>
<protein>
    <submittedName>
        <fullName evidence="7">TauD-domain-containing protein</fullName>
    </submittedName>
</protein>
<evidence type="ECO:0000256" key="2">
    <source>
        <dbReference type="ARBA" id="ARBA00022723"/>
    </source>
</evidence>
<dbReference type="OrthoDB" id="10257314at2759"/>
<keyword evidence="4" id="KW-0560">Oxidoreductase</keyword>
<dbReference type="GO" id="GO:0005737">
    <property type="term" value="C:cytoplasm"/>
    <property type="evidence" value="ECO:0007669"/>
    <property type="project" value="TreeGrafter"/>
</dbReference>
<dbReference type="InterPro" id="IPR051323">
    <property type="entry name" value="AtsK-like"/>
</dbReference>
<evidence type="ECO:0000256" key="3">
    <source>
        <dbReference type="ARBA" id="ARBA00022964"/>
    </source>
</evidence>
<dbReference type="AlphaFoldDB" id="A0A4Y7STV0"/>
<dbReference type="PANTHER" id="PTHR30468">
    <property type="entry name" value="ALPHA-KETOGLUTARATE-DEPENDENT SULFONATE DIOXYGENASE"/>
    <property type="match status" value="1"/>
</dbReference>
<dbReference type="InterPro" id="IPR003819">
    <property type="entry name" value="TauD/TfdA-like"/>
</dbReference>
<dbReference type="SUPFAM" id="SSF51197">
    <property type="entry name" value="Clavaminate synthase-like"/>
    <property type="match status" value="1"/>
</dbReference>
<proteinExistence type="inferred from homology"/>
<evidence type="ECO:0000256" key="4">
    <source>
        <dbReference type="ARBA" id="ARBA00023002"/>
    </source>
</evidence>
<organism evidence="7 8">
    <name type="scientific">Coprinellus micaceus</name>
    <name type="common">Glistening ink-cap mushroom</name>
    <name type="synonym">Coprinus micaceus</name>
    <dbReference type="NCBI Taxonomy" id="71717"/>
    <lineage>
        <taxon>Eukaryota</taxon>
        <taxon>Fungi</taxon>
        <taxon>Dikarya</taxon>
        <taxon>Basidiomycota</taxon>
        <taxon>Agaricomycotina</taxon>
        <taxon>Agaricomycetes</taxon>
        <taxon>Agaricomycetidae</taxon>
        <taxon>Agaricales</taxon>
        <taxon>Agaricineae</taxon>
        <taxon>Psathyrellaceae</taxon>
        <taxon>Coprinellus</taxon>
    </lineage>
</organism>